<organism evidence="2 3">
    <name type="scientific">Legionella fallonii LLAP-10</name>
    <dbReference type="NCBI Taxonomy" id="1212491"/>
    <lineage>
        <taxon>Bacteria</taxon>
        <taxon>Pseudomonadati</taxon>
        <taxon>Pseudomonadota</taxon>
        <taxon>Gammaproteobacteria</taxon>
        <taxon>Legionellales</taxon>
        <taxon>Legionellaceae</taxon>
        <taxon>Legionella</taxon>
    </lineage>
</organism>
<gene>
    <name evidence="2" type="primary">lphB</name>
    <name evidence="2" type="ORF">LFA_0373</name>
</gene>
<evidence type="ECO:0000313" key="2">
    <source>
        <dbReference type="EMBL" id="CEG55843.1"/>
    </source>
</evidence>
<evidence type="ECO:0000313" key="3">
    <source>
        <dbReference type="Proteomes" id="UP000032430"/>
    </source>
</evidence>
<feature type="transmembrane region" description="Helical" evidence="1">
    <location>
        <begin position="228"/>
        <end position="249"/>
    </location>
</feature>
<feature type="transmembrane region" description="Helical" evidence="1">
    <location>
        <begin position="198"/>
        <end position="216"/>
    </location>
</feature>
<dbReference type="KEGG" id="lfa:LFA_0373"/>
<keyword evidence="3" id="KW-1185">Reference proteome</keyword>
<accession>A0A098G044</accession>
<dbReference type="EMBL" id="LN614827">
    <property type="protein sequence ID" value="CEG55843.1"/>
    <property type="molecule type" value="Genomic_DNA"/>
</dbReference>
<feature type="transmembrane region" description="Helical" evidence="1">
    <location>
        <begin position="325"/>
        <end position="349"/>
    </location>
</feature>
<dbReference type="HOGENOM" id="CLU_042025_0_0_6"/>
<reference evidence="3" key="1">
    <citation type="submission" date="2014-09" db="EMBL/GenBank/DDBJ databases">
        <authorList>
            <person name="Gomez-Valero L."/>
        </authorList>
    </citation>
    <scope>NUCLEOTIDE SEQUENCE [LARGE SCALE GENOMIC DNA]</scope>
    <source>
        <strain evidence="3">ATCC700992</strain>
    </source>
</reference>
<evidence type="ECO:0000256" key="1">
    <source>
        <dbReference type="SAM" id="Phobius"/>
    </source>
</evidence>
<feature type="transmembrane region" description="Helical" evidence="1">
    <location>
        <begin position="302"/>
        <end position="319"/>
    </location>
</feature>
<dbReference type="OrthoDB" id="5492344at2"/>
<keyword evidence="1" id="KW-0472">Membrane</keyword>
<keyword evidence="1" id="KW-1133">Transmembrane helix</keyword>
<name>A0A098G044_9GAMM</name>
<evidence type="ECO:0008006" key="4">
    <source>
        <dbReference type="Google" id="ProtNLM"/>
    </source>
</evidence>
<dbReference type="Proteomes" id="UP000032430">
    <property type="component" value="Chromosome I"/>
</dbReference>
<dbReference type="STRING" id="1212491.LFA_0373"/>
<feature type="transmembrane region" description="Helical" evidence="1">
    <location>
        <begin position="361"/>
        <end position="377"/>
    </location>
</feature>
<sequence length="528" mass="60740">MNSLSLRKELFLTLVIALLSLCDLVTSLVAVWGFTTDDAYIAWIYARQLVNGNGLQWHVDLPRVEGYSNFLWVIIAATVMKVKLPLISTIKMISCISLAGGLFALYRLGRLFFSPLLAILPVFMFSHFIGVSWWTVSGMESVFYCALSLLLVWQCTVAFGYQQIGAKQTDFNCSLISTRAWIVTNCTLLLLALTRFEGVIWCIPILLFIVFHLKRCGIRTVFPESKIILLWLGITFSCFLLPYAMYFIWRWNYFGYLIPNSYSCKGLVPGQLFAVDSVFLITLLPLAIVSVPYFFSLKDSRHWLLWSPSVLYAILLWKANPVITYFLRLFLGPFALFTLLPVLGISHFLDYFKLHRVDTKIVITVTVVIFTLVFIPGNDLQYLHSFIRQYKERTQIRLAVANILNTQATPGATVFFGDNGIVPFTVRNDLRFIDTDCLNNPELAHAPYKENLALYAKYIATVVKPEWVITTYEPLQSQENCIFKLLRKEHFFEQYQLITQLQSGWVDEQTPGHHKKTIDYIFSVYKHR</sequence>
<keyword evidence="1" id="KW-0812">Transmembrane</keyword>
<feature type="transmembrane region" description="Helical" evidence="1">
    <location>
        <begin position="269"/>
        <end position="295"/>
    </location>
</feature>
<protein>
    <recommendedName>
        <fullName evidence="4">Protein LphB</fullName>
    </recommendedName>
</protein>
<feature type="transmembrane region" description="Helical" evidence="1">
    <location>
        <begin position="111"/>
        <end position="135"/>
    </location>
</feature>
<dbReference type="AlphaFoldDB" id="A0A098G044"/>
<dbReference type="RefSeq" id="WP_045094647.1">
    <property type="nucleotide sequence ID" value="NZ_LN614827.1"/>
</dbReference>
<proteinExistence type="predicted"/>
<feature type="transmembrane region" description="Helical" evidence="1">
    <location>
        <begin position="141"/>
        <end position="161"/>
    </location>
</feature>